<dbReference type="Gene3D" id="1.10.10.10">
    <property type="entry name" value="Winged helix-like DNA-binding domain superfamily/Winged helix DNA-binding domain"/>
    <property type="match status" value="1"/>
</dbReference>
<dbReference type="InterPro" id="IPR005119">
    <property type="entry name" value="LysR_subst-bd"/>
</dbReference>
<protein>
    <submittedName>
        <fullName evidence="7">LysR family transcriptional regulator</fullName>
    </submittedName>
</protein>
<dbReference type="PANTHER" id="PTHR30419:SF30">
    <property type="entry name" value="LYSR FAMILY TRANSCRIPTIONAL REGULATOR"/>
    <property type="match status" value="1"/>
</dbReference>
<dbReference type="InterPro" id="IPR036390">
    <property type="entry name" value="WH_DNA-bd_sf"/>
</dbReference>
<sequence length="299" mass="32693">MKMTIKQLRAFLAVAHTLNFAQASERLAISQPALSLAISGLEGALGGPLFMRTTRHVSLTPEGEIFFPMARRLLADWENAEEAMHLRFTLQLGKVSIAAMPSFAGNLLPAVLKAFRQRYPGVNIAVHDVINETVLEMVQEGRVEMGVAFEPELADSLHFTPLGSDRFVAVVPAESPLAHKSQLSWRELLQLDFITLQRPSAVRLLLEQSLAQAGKRLDVAYESHQLVTVGKMVASGLGASAVPALCIQQMRELGAVCVPLVAPTIERRVGILRLKQHHLSHAAAALAQTMSDECRWPDS</sequence>
<keyword evidence="5" id="KW-0732">Signal</keyword>
<keyword evidence="2" id="KW-0805">Transcription regulation</keyword>
<dbReference type="InterPro" id="IPR050950">
    <property type="entry name" value="HTH-type_LysR_regulators"/>
</dbReference>
<dbReference type="RefSeq" id="WP_039331972.1">
    <property type="nucleotide sequence ID" value="NZ_JTJJ01000046.1"/>
</dbReference>
<reference evidence="7 8" key="1">
    <citation type="submission" date="2014-11" db="EMBL/GenBank/DDBJ databases">
        <title>Genome sequencing of Pantoea rodasii ND03.</title>
        <authorList>
            <person name="Muhamad Yunos N.Y."/>
            <person name="Chan K.-G."/>
        </authorList>
    </citation>
    <scope>NUCLEOTIDE SEQUENCE [LARGE SCALE GENOMIC DNA]</scope>
    <source>
        <strain evidence="7 8">ND03</strain>
    </source>
</reference>
<name>A0A0B1R4J9_9GAMM</name>
<dbReference type="AlphaFoldDB" id="A0A0B1R4J9"/>
<keyword evidence="4" id="KW-0804">Transcription</keyword>
<feature type="signal peptide" evidence="5">
    <location>
        <begin position="1"/>
        <end position="23"/>
    </location>
</feature>
<dbReference type="SUPFAM" id="SSF46785">
    <property type="entry name" value="Winged helix' DNA-binding domain"/>
    <property type="match status" value="1"/>
</dbReference>
<evidence type="ECO:0000256" key="4">
    <source>
        <dbReference type="ARBA" id="ARBA00023163"/>
    </source>
</evidence>
<evidence type="ECO:0000313" key="8">
    <source>
        <dbReference type="Proteomes" id="UP000030853"/>
    </source>
</evidence>
<dbReference type="InterPro" id="IPR000847">
    <property type="entry name" value="LysR_HTH_N"/>
</dbReference>
<evidence type="ECO:0000256" key="3">
    <source>
        <dbReference type="ARBA" id="ARBA00023125"/>
    </source>
</evidence>
<dbReference type="Pfam" id="PF00126">
    <property type="entry name" value="HTH_1"/>
    <property type="match status" value="1"/>
</dbReference>
<dbReference type="GO" id="GO:0003700">
    <property type="term" value="F:DNA-binding transcription factor activity"/>
    <property type="evidence" value="ECO:0007669"/>
    <property type="project" value="InterPro"/>
</dbReference>
<evidence type="ECO:0000256" key="2">
    <source>
        <dbReference type="ARBA" id="ARBA00023015"/>
    </source>
</evidence>
<feature type="chain" id="PRO_5002059939" evidence="5">
    <location>
        <begin position="24"/>
        <end position="299"/>
    </location>
</feature>
<gene>
    <name evidence="7" type="ORF">QU24_13620</name>
</gene>
<organism evidence="7 8">
    <name type="scientific">Pantoea rodasii</name>
    <dbReference type="NCBI Taxonomy" id="1076549"/>
    <lineage>
        <taxon>Bacteria</taxon>
        <taxon>Pseudomonadati</taxon>
        <taxon>Pseudomonadota</taxon>
        <taxon>Gammaproteobacteria</taxon>
        <taxon>Enterobacterales</taxon>
        <taxon>Erwiniaceae</taxon>
        <taxon>Pantoea</taxon>
    </lineage>
</organism>
<dbReference type="PROSITE" id="PS50931">
    <property type="entry name" value="HTH_LYSR"/>
    <property type="match status" value="1"/>
</dbReference>
<keyword evidence="3" id="KW-0238">DNA-binding</keyword>
<dbReference type="FunFam" id="1.10.10.10:FF:000001">
    <property type="entry name" value="LysR family transcriptional regulator"/>
    <property type="match status" value="1"/>
</dbReference>
<dbReference type="InterPro" id="IPR036388">
    <property type="entry name" value="WH-like_DNA-bd_sf"/>
</dbReference>
<dbReference type="CDD" id="cd08440">
    <property type="entry name" value="PBP2_LTTR_like_4"/>
    <property type="match status" value="1"/>
</dbReference>
<dbReference type="SUPFAM" id="SSF53850">
    <property type="entry name" value="Periplasmic binding protein-like II"/>
    <property type="match status" value="1"/>
</dbReference>
<dbReference type="EMBL" id="JTJJ01000046">
    <property type="protein sequence ID" value="KHJ67549.1"/>
    <property type="molecule type" value="Genomic_DNA"/>
</dbReference>
<dbReference type="PANTHER" id="PTHR30419">
    <property type="entry name" value="HTH-TYPE TRANSCRIPTIONAL REGULATOR YBHD"/>
    <property type="match status" value="1"/>
</dbReference>
<evidence type="ECO:0000259" key="6">
    <source>
        <dbReference type="PROSITE" id="PS50931"/>
    </source>
</evidence>
<dbReference type="GO" id="GO:0003677">
    <property type="term" value="F:DNA binding"/>
    <property type="evidence" value="ECO:0007669"/>
    <property type="project" value="UniProtKB-KW"/>
</dbReference>
<evidence type="ECO:0000256" key="1">
    <source>
        <dbReference type="ARBA" id="ARBA00009437"/>
    </source>
</evidence>
<proteinExistence type="inferred from homology"/>
<comment type="similarity">
    <text evidence="1">Belongs to the LysR transcriptional regulatory family.</text>
</comment>
<accession>A0A0B1R4J9</accession>
<dbReference type="Gene3D" id="3.40.190.290">
    <property type="match status" value="1"/>
</dbReference>
<comment type="caution">
    <text evidence="7">The sequence shown here is derived from an EMBL/GenBank/DDBJ whole genome shotgun (WGS) entry which is preliminary data.</text>
</comment>
<dbReference type="PRINTS" id="PR00039">
    <property type="entry name" value="HTHLYSR"/>
</dbReference>
<dbReference type="GO" id="GO:0005829">
    <property type="term" value="C:cytosol"/>
    <property type="evidence" value="ECO:0007669"/>
    <property type="project" value="TreeGrafter"/>
</dbReference>
<evidence type="ECO:0000313" key="7">
    <source>
        <dbReference type="EMBL" id="KHJ67549.1"/>
    </source>
</evidence>
<dbReference type="Pfam" id="PF03466">
    <property type="entry name" value="LysR_substrate"/>
    <property type="match status" value="1"/>
</dbReference>
<feature type="domain" description="HTH lysR-type" evidence="6">
    <location>
        <begin position="3"/>
        <end position="60"/>
    </location>
</feature>
<evidence type="ECO:0000256" key="5">
    <source>
        <dbReference type="SAM" id="SignalP"/>
    </source>
</evidence>
<dbReference type="Proteomes" id="UP000030853">
    <property type="component" value="Unassembled WGS sequence"/>
</dbReference>